<evidence type="ECO:0000256" key="1">
    <source>
        <dbReference type="ARBA" id="ARBA00004651"/>
    </source>
</evidence>
<evidence type="ECO:0000259" key="9">
    <source>
        <dbReference type="PROSITE" id="PS50850"/>
    </source>
</evidence>
<dbReference type="InterPro" id="IPR020846">
    <property type="entry name" value="MFS_dom"/>
</dbReference>
<feature type="transmembrane region" description="Helical" evidence="8">
    <location>
        <begin position="57"/>
        <end position="76"/>
    </location>
</feature>
<feature type="domain" description="Major facilitator superfamily (MFS) profile" evidence="9">
    <location>
        <begin position="22"/>
        <end position="477"/>
    </location>
</feature>
<dbReference type="Proteomes" id="UP000007360">
    <property type="component" value="Unassembled WGS sequence"/>
</dbReference>
<feature type="transmembrane region" description="Helical" evidence="8">
    <location>
        <begin position="312"/>
        <end position="329"/>
    </location>
</feature>
<dbReference type="PANTHER" id="PTHR42718:SF9">
    <property type="entry name" value="MAJOR FACILITATOR SUPERFAMILY MULTIDRUG TRANSPORTER MFSC"/>
    <property type="match status" value="1"/>
</dbReference>
<dbReference type="NCBIfam" id="TIGR00711">
    <property type="entry name" value="efflux_EmrB"/>
    <property type="match status" value="1"/>
</dbReference>
<keyword evidence="5 8" id="KW-0812">Transmembrane</keyword>
<sequence length="477" mass="51119">MGKSVQNEYEIPDNVYKNKNAILITVLIGIFMSVLDGYMVTIALPTITTQFNINLSYSQWIITGYLAVMTGFFIIFGKISEYTGKTKLFIAGWVLFTLSSLACGFATSINTLIIFRIIQATGAAMVAGVSGAIIFHSFPPTEIGKALGYFGAVVAIGSLVGPGLGGFITSTIGWPYIFLINVPIGIFLLVCAFKYLKIPETTTPHLHLDWIGAISLVIMVTTLMLACGELAQSLTISTPLITYGALFILALITFIWQESRSKNPLLEISLFHNKKFTLPVLSVFIFSVALNMAIVLGPFYLQGVMNYSPSQVGLLFMLVPLAMMFASPLGGKLYDKYHSKYASGLSMTIAAISFILLGYGYLIGNLCIIIGALFLWGIGQGLFTSPNSTETMISLPREKTAITSSVSTTAKSLGGALGVSFASIFTLVGLNIAGYTGNMLLAGPQLLSSSISTIMFIAGGLCIIATITSILRNIRGV</sequence>
<dbReference type="SUPFAM" id="SSF103473">
    <property type="entry name" value="MFS general substrate transporter"/>
    <property type="match status" value="1"/>
</dbReference>
<keyword evidence="6 8" id="KW-1133">Transmembrane helix</keyword>
<dbReference type="PANTHER" id="PTHR42718">
    <property type="entry name" value="MAJOR FACILITATOR SUPERFAMILY MULTIDRUG TRANSPORTER MFSC"/>
    <property type="match status" value="1"/>
</dbReference>
<evidence type="ECO:0000256" key="6">
    <source>
        <dbReference type="ARBA" id="ARBA00022989"/>
    </source>
</evidence>
<accession>K2REA3</accession>
<dbReference type="InterPro" id="IPR011701">
    <property type="entry name" value="MFS"/>
</dbReference>
<dbReference type="GO" id="GO:0022857">
    <property type="term" value="F:transmembrane transporter activity"/>
    <property type="evidence" value="ECO:0007669"/>
    <property type="project" value="InterPro"/>
</dbReference>
<protein>
    <submittedName>
        <fullName evidence="10">EmrB/QacA subfamily drug resistance transporter</fullName>
    </submittedName>
</protein>
<dbReference type="Pfam" id="PF07690">
    <property type="entry name" value="MFS_1"/>
    <property type="match status" value="1"/>
</dbReference>
<feature type="transmembrane region" description="Helical" evidence="8">
    <location>
        <begin position="208"/>
        <end position="231"/>
    </location>
</feature>
<evidence type="ECO:0000313" key="10">
    <source>
        <dbReference type="EMBL" id="EKF86689.1"/>
    </source>
</evidence>
<dbReference type="InterPro" id="IPR004638">
    <property type="entry name" value="EmrB-like"/>
</dbReference>
<gene>
    <name evidence="10" type="ORF">A994_00345</name>
</gene>
<evidence type="ECO:0000256" key="8">
    <source>
        <dbReference type="SAM" id="Phobius"/>
    </source>
</evidence>
<dbReference type="RefSeq" id="WP_004029245.1">
    <property type="nucleotide sequence ID" value="NZ_AMPO01000001.1"/>
</dbReference>
<dbReference type="PATRIC" id="fig|1204725.3.peg.68"/>
<evidence type="ECO:0000256" key="3">
    <source>
        <dbReference type="ARBA" id="ARBA00022448"/>
    </source>
</evidence>
<feature type="transmembrane region" description="Helical" evidence="8">
    <location>
        <begin position="446"/>
        <end position="471"/>
    </location>
</feature>
<feature type="transmembrane region" description="Helical" evidence="8">
    <location>
        <begin position="341"/>
        <end position="357"/>
    </location>
</feature>
<feature type="transmembrane region" description="Helical" evidence="8">
    <location>
        <begin position="147"/>
        <end position="168"/>
    </location>
</feature>
<dbReference type="Gene3D" id="1.20.1720.10">
    <property type="entry name" value="Multidrug resistance protein D"/>
    <property type="match status" value="1"/>
</dbReference>
<dbReference type="CDD" id="cd17321">
    <property type="entry name" value="MFS_MMR_MDR_like"/>
    <property type="match status" value="1"/>
</dbReference>
<feature type="transmembrane region" description="Helical" evidence="8">
    <location>
        <begin position="113"/>
        <end position="135"/>
    </location>
</feature>
<evidence type="ECO:0000256" key="4">
    <source>
        <dbReference type="ARBA" id="ARBA00022475"/>
    </source>
</evidence>
<dbReference type="OrthoDB" id="117970at2157"/>
<keyword evidence="3" id="KW-0813">Transport</keyword>
<feature type="transmembrane region" description="Helical" evidence="8">
    <location>
        <begin position="413"/>
        <end position="434"/>
    </location>
</feature>
<comment type="caution">
    <text evidence="10">The sequence shown here is derived from an EMBL/GenBank/DDBJ whole genome shotgun (WGS) entry which is preliminary data.</text>
</comment>
<feature type="transmembrane region" description="Helical" evidence="8">
    <location>
        <begin position="276"/>
        <end position="300"/>
    </location>
</feature>
<dbReference type="PROSITE" id="PS50850">
    <property type="entry name" value="MFS"/>
    <property type="match status" value="1"/>
</dbReference>
<keyword evidence="7 8" id="KW-0472">Membrane</keyword>
<evidence type="ECO:0000256" key="2">
    <source>
        <dbReference type="ARBA" id="ARBA00008537"/>
    </source>
</evidence>
<feature type="transmembrane region" description="Helical" evidence="8">
    <location>
        <begin position="237"/>
        <end position="256"/>
    </location>
</feature>
<feature type="transmembrane region" description="Helical" evidence="8">
    <location>
        <begin position="21"/>
        <end position="45"/>
    </location>
</feature>
<feature type="transmembrane region" description="Helical" evidence="8">
    <location>
        <begin position="88"/>
        <end position="107"/>
    </location>
</feature>
<dbReference type="InterPro" id="IPR036259">
    <property type="entry name" value="MFS_trans_sf"/>
</dbReference>
<dbReference type="PRINTS" id="PR01036">
    <property type="entry name" value="TCRTETB"/>
</dbReference>
<evidence type="ECO:0000256" key="5">
    <source>
        <dbReference type="ARBA" id="ARBA00022692"/>
    </source>
</evidence>
<proteinExistence type="inferred from homology"/>
<comment type="similarity">
    <text evidence="2">Belongs to the major facilitator superfamily. EmrB family.</text>
</comment>
<dbReference type="EMBL" id="AMPO01000001">
    <property type="protein sequence ID" value="EKF86689.1"/>
    <property type="molecule type" value="Genomic_DNA"/>
</dbReference>
<dbReference type="GO" id="GO:0005886">
    <property type="term" value="C:plasma membrane"/>
    <property type="evidence" value="ECO:0007669"/>
    <property type="project" value="UniProtKB-SubCell"/>
</dbReference>
<name>K2REA3_METFP</name>
<feature type="transmembrane region" description="Helical" evidence="8">
    <location>
        <begin position="363"/>
        <end position="383"/>
    </location>
</feature>
<organism evidence="10 11">
    <name type="scientific">Methanobacterium formicicum (strain DSM 3637 / PP1)</name>
    <dbReference type="NCBI Taxonomy" id="1204725"/>
    <lineage>
        <taxon>Archaea</taxon>
        <taxon>Methanobacteriati</taxon>
        <taxon>Methanobacteriota</taxon>
        <taxon>Methanomada group</taxon>
        <taxon>Methanobacteria</taxon>
        <taxon>Methanobacteriales</taxon>
        <taxon>Methanobacteriaceae</taxon>
        <taxon>Methanobacterium</taxon>
    </lineage>
</organism>
<feature type="transmembrane region" description="Helical" evidence="8">
    <location>
        <begin position="174"/>
        <end position="196"/>
    </location>
</feature>
<comment type="subcellular location">
    <subcellularLocation>
        <location evidence="1">Cell membrane</location>
        <topology evidence="1">Multi-pass membrane protein</topology>
    </subcellularLocation>
</comment>
<evidence type="ECO:0000256" key="7">
    <source>
        <dbReference type="ARBA" id="ARBA00023136"/>
    </source>
</evidence>
<dbReference type="AlphaFoldDB" id="K2REA3"/>
<evidence type="ECO:0000313" key="11">
    <source>
        <dbReference type="Proteomes" id="UP000007360"/>
    </source>
</evidence>
<keyword evidence="11" id="KW-1185">Reference proteome</keyword>
<keyword evidence="4" id="KW-1003">Cell membrane</keyword>
<dbReference type="Gene3D" id="1.20.1250.20">
    <property type="entry name" value="MFS general substrate transporter like domains"/>
    <property type="match status" value="1"/>
</dbReference>
<reference evidence="10 11" key="1">
    <citation type="journal article" date="2012" name="J. Bacteriol.">
        <title>Draft genome sequence of Methanobacterium formicicum DSM 3637, an archaebacterium isolated from the methane producer amoeba Pelomyxa palustris.</title>
        <authorList>
            <person name="Gutierrez G."/>
        </authorList>
    </citation>
    <scope>NUCLEOTIDE SEQUENCE [LARGE SCALE GENOMIC DNA]</scope>
    <source>
        <strain evidence="11">DSM 3637 / PP1</strain>
    </source>
</reference>